<gene>
    <name evidence="7" type="ORF">NLI96_g4776</name>
</gene>
<dbReference type="GO" id="GO:0004674">
    <property type="term" value="F:protein serine/threonine kinase activity"/>
    <property type="evidence" value="ECO:0007669"/>
    <property type="project" value="TreeGrafter"/>
</dbReference>
<keyword evidence="3" id="KW-0418">Kinase</keyword>
<dbReference type="InterPro" id="IPR011009">
    <property type="entry name" value="Kinase-like_dom_sf"/>
</dbReference>
<comment type="caution">
    <text evidence="7">The sequence shown here is derived from an EMBL/GenBank/DDBJ whole genome shotgun (WGS) entry which is preliminary data.</text>
</comment>
<keyword evidence="2 5" id="KW-0547">Nucleotide-binding</keyword>
<protein>
    <recommendedName>
        <fullName evidence="6">Protein kinase domain-containing protein</fullName>
    </recommendedName>
</protein>
<dbReference type="EMBL" id="JANAWD010000145">
    <property type="protein sequence ID" value="KAJ3485681.1"/>
    <property type="molecule type" value="Genomic_DNA"/>
</dbReference>
<evidence type="ECO:0000256" key="1">
    <source>
        <dbReference type="ARBA" id="ARBA00022679"/>
    </source>
</evidence>
<evidence type="ECO:0000256" key="3">
    <source>
        <dbReference type="ARBA" id="ARBA00022777"/>
    </source>
</evidence>
<dbReference type="PANTHER" id="PTHR44329">
    <property type="entry name" value="SERINE/THREONINE-PROTEIN KINASE TNNI3K-RELATED"/>
    <property type="match status" value="1"/>
</dbReference>
<evidence type="ECO:0000259" key="6">
    <source>
        <dbReference type="PROSITE" id="PS50011"/>
    </source>
</evidence>
<dbReference type="Gene3D" id="1.10.510.10">
    <property type="entry name" value="Transferase(Phosphotransferase) domain 1"/>
    <property type="match status" value="1"/>
</dbReference>
<dbReference type="InterPro" id="IPR001245">
    <property type="entry name" value="Ser-Thr/Tyr_kinase_cat_dom"/>
</dbReference>
<reference evidence="7" key="1">
    <citation type="submission" date="2022-07" db="EMBL/GenBank/DDBJ databases">
        <title>Genome Sequence of Physisporinus lineatus.</title>
        <authorList>
            <person name="Buettner E."/>
        </authorList>
    </citation>
    <scope>NUCLEOTIDE SEQUENCE</scope>
    <source>
        <strain evidence="7">VT162</strain>
    </source>
</reference>
<keyword evidence="1" id="KW-0808">Transferase</keyword>
<dbReference type="InterPro" id="IPR017441">
    <property type="entry name" value="Protein_kinase_ATP_BS"/>
</dbReference>
<feature type="binding site" evidence="5">
    <location>
        <position position="200"/>
    </location>
    <ligand>
        <name>ATP</name>
        <dbReference type="ChEBI" id="CHEBI:30616"/>
    </ligand>
</feature>
<dbReference type="PROSITE" id="PS00107">
    <property type="entry name" value="PROTEIN_KINASE_ATP"/>
    <property type="match status" value="1"/>
</dbReference>
<dbReference type="PANTHER" id="PTHR44329:SF288">
    <property type="entry name" value="MITOGEN-ACTIVATED PROTEIN KINASE KINASE KINASE 20"/>
    <property type="match status" value="1"/>
</dbReference>
<dbReference type="SUPFAM" id="SSF56112">
    <property type="entry name" value="Protein kinase-like (PK-like)"/>
    <property type="match status" value="1"/>
</dbReference>
<dbReference type="InterPro" id="IPR051681">
    <property type="entry name" value="Ser/Thr_Kinases-Pseudokinases"/>
</dbReference>
<dbReference type="Proteomes" id="UP001212997">
    <property type="component" value="Unassembled WGS sequence"/>
</dbReference>
<keyword evidence="8" id="KW-1185">Reference proteome</keyword>
<proteinExistence type="predicted"/>
<name>A0AAD5V6H8_9APHY</name>
<dbReference type="Pfam" id="PF07714">
    <property type="entry name" value="PK_Tyr_Ser-Thr"/>
    <property type="match status" value="1"/>
</dbReference>
<dbReference type="GO" id="GO:0005524">
    <property type="term" value="F:ATP binding"/>
    <property type="evidence" value="ECO:0007669"/>
    <property type="project" value="UniProtKB-UniRule"/>
</dbReference>
<dbReference type="PROSITE" id="PS50011">
    <property type="entry name" value="PROTEIN_KINASE_DOM"/>
    <property type="match status" value="1"/>
</dbReference>
<evidence type="ECO:0000313" key="7">
    <source>
        <dbReference type="EMBL" id="KAJ3485681.1"/>
    </source>
</evidence>
<sequence>MPSRTDMSYMASETTFAHRVNLRILFASYSILKSVDGLRVSLLDPLGMTISYEVRKEFVEVLRSTDDVRVLDAIEQWDKEVSSRMEILEDPGRDAVLSPTDGNQSQILLDFAQERLKFKFREQLSGDSTDPVATDLSALSAESRYNLYRCMTRLAQASGKTPSALFISGIIEQDKVPIGCGSFGDVFQGKMMDGNMVAVKRMRCYLRQTEEQRETNLKVGLSKLILSSRLIETTTKAMCKEALIWSHLEHPNLLPFCGIKRELLPFSLCLVSPWMEAGNIMDYLGSMRPDDRVGVLDRFVREIILGLSYLHDKEIVHGDLRPPNIFVDGEEHVRIADFGLANFADSTRNSVSAPDAGPWSPERCFPADVFGEYVQYIPTKATDIFSLGTVCYEIYTREAPFDIATRSQNDLRVLKDGKFTWLVGFDYLPPRVALFLVQCWQWKPYNEALRAKYLGMCNPTECESTKSGTWNLKLEA</sequence>
<dbReference type="AlphaFoldDB" id="A0AAD5V6H8"/>
<dbReference type="InterPro" id="IPR000719">
    <property type="entry name" value="Prot_kinase_dom"/>
</dbReference>
<feature type="domain" description="Protein kinase" evidence="6">
    <location>
        <begin position="172"/>
        <end position="461"/>
    </location>
</feature>
<evidence type="ECO:0000256" key="5">
    <source>
        <dbReference type="PROSITE-ProRule" id="PRU10141"/>
    </source>
</evidence>
<keyword evidence="4 5" id="KW-0067">ATP-binding</keyword>
<evidence type="ECO:0000313" key="8">
    <source>
        <dbReference type="Proteomes" id="UP001212997"/>
    </source>
</evidence>
<accession>A0AAD5V6H8</accession>
<organism evidence="7 8">
    <name type="scientific">Meripilus lineatus</name>
    <dbReference type="NCBI Taxonomy" id="2056292"/>
    <lineage>
        <taxon>Eukaryota</taxon>
        <taxon>Fungi</taxon>
        <taxon>Dikarya</taxon>
        <taxon>Basidiomycota</taxon>
        <taxon>Agaricomycotina</taxon>
        <taxon>Agaricomycetes</taxon>
        <taxon>Polyporales</taxon>
        <taxon>Meripilaceae</taxon>
        <taxon>Meripilus</taxon>
    </lineage>
</organism>
<evidence type="ECO:0000256" key="2">
    <source>
        <dbReference type="ARBA" id="ARBA00022741"/>
    </source>
</evidence>
<evidence type="ECO:0000256" key="4">
    <source>
        <dbReference type="ARBA" id="ARBA00022840"/>
    </source>
</evidence>